<evidence type="ECO:0000256" key="5">
    <source>
        <dbReference type="ARBA" id="ARBA00038437"/>
    </source>
</evidence>
<keyword evidence="3 7" id="KW-0347">Helicase</keyword>
<dbReference type="InterPro" id="IPR001650">
    <property type="entry name" value="Helicase_C-like"/>
</dbReference>
<evidence type="ECO:0000256" key="1">
    <source>
        <dbReference type="ARBA" id="ARBA00022741"/>
    </source>
</evidence>
<proteinExistence type="inferred from homology"/>
<evidence type="ECO:0000259" key="11">
    <source>
        <dbReference type="PROSITE" id="PS51195"/>
    </source>
</evidence>
<dbReference type="InterPro" id="IPR044742">
    <property type="entry name" value="DEAD/DEAH_RhlB"/>
</dbReference>
<dbReference type="SMART" id="SM00490">
    <property type="entry name" value="HELICc"/>
    <property type="match status" value="1"/>
</dbReference>
<evidence type="ECO:0000256" key="3">
    <source>
        <dbReference type="ARBA" id="ARBA00022806"/>
    </source>
</evidence>
<dbReference type="AlphaFoldDB" id="A0A1R3T7I8"/>
<dbReference type="STRING" id="1642647.PSM36_0716"/>
<dbReference type="Pfam" id="PF00271">
    <property type="entry name" value="Helicase_C"/>
    <property type="match status" value="1"/>
</dbReference>
<dbReference type="InterPro" id="IPR050079">
    <property type="entry name" value="DEAD_box_RNA_helicase"/>
</dbReference>
<dbReference type="PROSITE" id="PS51195">
    <property type="entry name" value="Q_MOTIF"/>
    <property type="match status" value="1"/>
</dbReference>
<organism evidence="12 13">
    <name type="scientific">Proteiniphilum saccharofermentans</name>
    <dbReference type="NCBI Taxonomy" id="1642647"/>
    <lineage>
        <taxon>Bacteria</taxon>
        <taxon>Pseudomonadati</taxon>
        <taxon>Bacteroidota</taxon>
        <taxon>Bacteroidia</taxon>
        <taxon>Bacteroidales</taxon>
        <taxon>Dysgonomonadaceae</taxon>
        <taxon>Proteiniphilum</taxon>
    </lineage>
</organism>
<evidence type="ECO:0000256" key="2">
    <source>
        <dbReference type="ARBA" id="ARBA00022801"/>
    </source>
</evidence>
<name>A0A1R3T7I8_9BACT</name>
<evidence type="ECO:0000259" key="10">
    <source>
        <dbReference type="PROSITE" id="PS51194"/>
    </source>
</evidence>
<evidence type="ECO:0000256" key="8">
    <source>
        <dbReference type="SAM" id="MobiDB-lite"/>
    </source>
</evidence>
<dbReference type="PROSITE" id="PS51194">
    <property type="entry name" value="HELICASE_CTER"/>
    <property type="match status" value="1"/>
</dbReference>
<dbReference type="Gene3D" id="3.40.50.300">
    <property type="entry name" value="P-loop containing nucleotide triphosphate hydrolases"/>
    <property type="match status" value="2"/>
</dbReference>
<evidence type="ECO:0000256" key="4">
    <source>
        <dbReference type="ARBA" id="ARBA00022840"/>
    </source>
</evidence>
<evidence type="ECO:0000313" key="13">
    <source>
        <dbReference type="Proteomes" id="UP000187464"/>
    </source>
</evidence>
<dbReference type="CDD" id="cd18787">
    <property type="entry name" value="SF2_C_DEAD"/>
    <property type="match status" value="1"/>
</dbReference>
<feature type="domain" description="Helicase ATP-binding" evidence="9">
    <location>
        <begin position="32"/>
        <end position="208"/>
    </location>
</feature>
<comment type="similarity">
    <text evidence="5 7">Belongs to the DEAD box helicase family.</text>
</comment>
<dbReference type="PANTHER" id="PTHR47959:SF13">
    <property type="entry name" value="ATP-DEPENDENT RNA HELICASE RHLE"/>
    <property type="match status" value="1"/>
</dbReference>
<feature type="compositionally biased region" description="Basic and acidic residues" evidence="8">
    <location>
        <begin position="449"/>
        <end position="459"/>
    </location>
</feature>
<dbReference type="InterPro" id="IPR027417">
    <property type="entry name" value="P-loop_NTPase"/>
</dbReference>
<feature type="region of interest" description="Disordered" evidence="8">
    <location>
        <begin position="375"/>
        <end position="566"/>
    </location>
</feature>
<dbReference type="CDD" id="cd00268">
    <property type="entry name" value="DEADc"/>
    <property type="match status" value="1"/>
</dbReference>
<dbReference type="InterPro" id="IPR014014">
    <property type="entry name" value="RNA_helicase_DEAD_Q_motif"/>
</dbReference>
<feature type="domain" description="DEAD-box RNA helicase Q" evidence="11">
    <location>
        <begin position="1"/>
        <end position="29"/>
    </location>
</feature>
<evidence type="ECO:0000256" key="7">
    <source>
        <dbReference type="RuleBase" id="RU000492"/>
    </source>
</evidence>
<dbReference type="EMBL" id="LT605205">
    <property type="protein sequence ID" value="SCD19544.1"/>
    <property type="molecule type" value="Genomic_DNA"/>
</dbReference>
<dbReference type="KEGG" id="psac:PSM36_0716"/>
<dbReference type="InterPro" id="IPR011545">
    <property type="entry name" value="DEAD/DEAH_box_helicase_dom"/>
</dbReference>
<feature type="compositionally biased region" description="Polar residues" evidence="8">
    <location>
        <begin position="510"/>
        <end position="540"/>
    </location>
</feature>
<sequence length="566" mass="63225">MLFNELPLCDSLLEGLQAMNFRETTPIQEQAIPVILEKKDVIACAQTGTGKTAAFLLPLLNNLQTDSHDESKINAIVMAPTRELAQQIDQQMEGFSYFTPFSSVAVYGGNDGEAWDIQKRGLMSGADVVIATPGRLLSHINLYNIDFSGVKYFILDEADRMLDMGFHDDIMKIEKLLPKERQTIMFSATMPPKIQQLAKSILRNPVDITIAVSKPPETILQSAYICHEAQKINIVKYLFKEKAPNKVILFSGSKQKVKEIAKILTHMGLSAGEMHSDLDQSQRNHVMHEFKNERVNILVATDIVARGIDIDDITLVINFDVPYDAEDYVHRIGRTARAGDSGMAITFVSPEEQYRFSKIEEFLGKRIYRIPVPSELGETPEYNPVRDNRRGGGSSRSAKGSGKKGTGSGKGNKSRSDHNTRKEGVPSHPEKQTKEREVLHPEGGSKPNESPRSEKKKIEGQASQKQGAQKKQRGPKREGTPQQQGVSGKREQGSSREQSNSERPRKQRIPRNSDSPATDTSKKNPSTRNFSETKRVSTPQKADVAPEQATDGKKSKRWSWWPFGKK</sequence>
<keyword evidence="2 7" id="KW-0378">Hydrolase</keyword>
<feature type="compositionally biased region" description="Basic and acidic residues" evidence="8">
    <location>
        <begin position="488"/>
        <end position="504"/>
    </location>
</feature>
<keyword evidence="4 7" id="KW-0067">ATP-binding</keyword>
<reference evidence="12 13" key="1">
    <citation type="submission" date="2016-08" db="EMBL/GenBank/DDBJ databases">
        <authorList>
            <person name="Seilhamer J.J."/>
        </authorList>
    </citation>
    <scope>NUCLEOTIDE SEQUENCE [LARGE SCALE GENOMIC DNA]</scope>
    <source>
        <strain evidence="12">M3/6</strain>
    </source>
</reference>
<protein>
    <submittedName>
        <fullName evidence="12">Superfamily II DNA and RNA helicase</fullName>
    </submittedName>
</protein>
<dbReference type="GO" id="GO:0003724">
    <property type="term" value="F:RNA helicase activity"/>
    <property type="evidence" value="ECO:0007669"/>
    <property type="project" value="InterPro"/>
</dbReference>
<accession>A0A1R3T7I8</accession>
<dbReference type="PROSITE" id="PS51192">
    <property type="entry name" value="HELICASE_ATP_BIND_1"/>
    <property type="match status" value="1"/>
</dbReference>
<keyword evidence="1 7" id="KW-0547">Nucleotide-binding</keyword>
<dbReference type="InterPro" id="IPR014001">
    <property type="entry name" value="Helicase_ATP-bd"/>
</dbReference>
<feature type="compositionally biased region" description="Basic and acidic residues" evidence="8">
    <location>
        <begin position="414"/>
        <end position="440"/>
    </location>
</feature>
<dbReference type="SMART" id="SM00487">
    <property type="entry name" value="DEXDc"/>
    <property type="match status" value="1"/>
</dbReference>
<keyword evidence="13" id="KW-1185">Reference proteome</keyword>
<feature type="domain" description="Helicase C-terminal" evidence="10">
    <location>
        <begin position="233"/>
        <end position="378"/>
    </location>
</feature>
<gene>
    <name evidence="12" type="ORF">PSM36_0716</name>
</gene>
<dbReference type="Pfam" id="PF00270">
    <property type="entry name" value="DEAD"/>
    <property type="match status" value="1"/>
</dbReference>
<dbReference type="GO" id="GO:0003676">
    <property type="term" value="F:nucleic acid binding"/>
    <property type="evidence" value="ECO:0007669"/>
    <property type="project" value="InterPro"/>
</dbReference>
<evidence type="ECO:0000256" key="6">
    <source>
        <dbReference type="PROSITE-ProRule" id="PRU00552"/>
    </source>
</evidence>
<dbReference type="PROSITE" id="PS00039">
    <property type="entry name" value="DEAD_ATP_HELICASE"/>
    <property type="match status" value="1"/>
</dbReference>
<feature type="short sequence motif" description="Q motif" evidence="6">
    <location>
        <begin position="1"/>
        <end position="29"/>
    </location>
</feature>
<dbReference type="InterPro" id="IPR000629">
    <property type="entry name" value="RNA-helicase_DEAD-box_CS"/>
</dbReference>
<dbReference type="Proteomes" id="UP000187464">
    <property type="component" value="Chromosome I"/>
</dbReference>
<dbReference type="PANTHER" id="PTHR47959">
    <property type="entry name" value="ATP-DEPENDENT RNA HELICASE RHLE-RELATED"/>
    <property type="match status" value="1"/>
</dbReference>
<dbReference type="GO" id="GO:0016787">
    <property type="term" value="F:hydrolase activity"/>
    <property type="evidence" value="ECO:0007669"/>
    <property type="project" value="UniProtKB-KW"/>
</dbReference>
<evidence type="ECO:0000313" key="12">
    <source>
        <dbReference type="EMBL" id="SCD19544.1"/>
    </source>
</evidence>
<dbReference type="GO" id="GO:0005829">
    <property type="term" value="C:cytosol"/>
    <property type="evidence" value="ECO:0007669"/>
    <property type="project" value="TreeGrafter"/>
</dbReference>
<dbReference type="SUPFAM" id="SSF52540">
    <property type="entry name" value="P-loop containing nucleoside triphosphate hydrolases"/>
    <property type="match status" value="1"/>
</dbReference>
<dbReference type="GO" id="GO:0005524">
    <property type="term" value="F:ATP binding"/>
    <property type="evidence" value="ECO:0007669"/>
    <property type="project" value="UniProtKB-KW"/>
</dbReference>
<evidence type="ECO:0000259" key="9">
    <source>
        <dbReference type="PROSITE" id="PS51192"/>
    </source>
</evidence>